<dbReference type="Pfam" id="PF12553">
    <property type="entry name" value="DUF3742"/>
    <property type="match status" value="1"/>
</dbReference>
<reference evidence="2 3" key="1">
    <citation type="submission" date="2019-10" db="EMBL/GenBank/DDBJ databases">
        <title>Evaluation of single-gene subtyping targets for Pseudomonas.</title>
        <authorList>
            <person name="Reichler S.J."/>
            <person name="Orsi R.H."/>
            <person name="Wiedmann M."/>
            <person name="Martin N.H."/>
            <person name="Murphy S.I."/>
        </authorList>
    </citation>
    <scope>NUCLEOTIDE SEQUENCE [LARGE SCALE GENOMIC DNA]</scope>
    <source>
        <strain evidence="2 3">FSL R10-3257</strain>
    </source>
</reference>
<evidence type="ECO:0000313" key="3">
    <source>
        <dbReference type="Proteomes" id="UP000441404"/>
    </source>
</evidence>
<dbReference type="Proteomes" id="UP000441404">
    <property type="component" value="Unassembled WGS sequence"/>
</dbReference>
<sequence length="123" mass="13729">MGTTKKAGGVAYHLGHRVGRVWRGLASREQRAVAWLVDHGWAPDLARTLPWAIKLLVVGTLIYAAFWLALLLLFAAAAGRAVSASHPVEEDEWPFTDLNELRKIPGYDPNLYNDTSHEMYTDD</sequence>
<accession>A0A7X1WFB9</accession>
<name>A0A7X1WFB9_9PSED</name>
<gene>
    <name evidence="2" type="ORF">GHO40_25980</name>
</gene>
<dbReference type="AlphaFoldDB" id="A0A7X1WFB9"/>
<protein>
    <submittedName>
        <fullName evidence="2">DUF3742 family protein</fullName>
    </submittedName>
</protein>
<dbReference type="InterPro" id="IPR022213">
    <property type="entry name" value="DUF3742"/>
</dbReference>
<proteinExistence type="predicted"/>
<organism evidence="2 3">
    <name type="scientific">Pseudomonas helleri</name>
    <dbReference type="NCBI Taxonomy" id="1608996"/>
    <lineage>
        <taxon>Bacteria</taxon>
        <taxon>Pseudomonadati</taxon>
        <taxon>Pseudomonadota</taxon>
        <taxon>Gammaproteobacteria</taxon>
        <taxon>Pseudomonadales</taxon>
        <taxon>Pseudomonadaceae</taxon>
        <taxon>Pseudomonas</taxon>
    </lineage>
</organism>
<keyword evidence="1" id="KW-0812">Transmembrane</keyword>
<evidence type="ECO:0000256" key="1">
    <source>
        <dbReference type="SAM" id="Phobius"/>
    </source>
</evidence>
<evidence type="ECO:0000313" key="2">
    <source>
        <dbReference type="EMBL" id="MQT50128.1"/>
    </source>
</evidence>
<keyword evidence="1" id="KW-1133">Transmembrane helix</keyword>
<feature type="transmembrane region" description="Helical" evidence="1">
    <location>
        <begin position="51"/>
        <end position="76"/>
    </location>
</feature>
<dbReference type="EMBL" id="WIWJ01000094">
    <property type="protein sequence ID" value="MQT50128.1"/>
    <property type="molecule type" value="Genomic_DNA"/>
</dbReference>
<keyword evidence="1" id="KW-0472">Membrane</keyword>
<dbReference type="RefSeq" id="WP_153430095.1">
    <property type="nucleotide sequence ID" value="NZ_WIWJ01000094.1"/>
</dbReference>
<comment type="caution">
    <text evidence="2">The sequence shown here is derived from an EMBL/GenBank/DDBJ whole genome shotgun (WGS) entry which is preliminary data.</text>
</comment>